<dbReference type="AlphaFoldDB" id="A0A7C3UW85"/>
<feature type="region of interest" description="Disordered" evidence="6">
    <location>
        <begin position="1"/>
        <end position="26"/>
    </location>
</feature>
<dbReference type="NCBIfam" id="NF000849">
    <property type="entry name" value="PRK00075.1-1"/>
    <property type="match status" value="1"/>
</dbReference>
<evidence type="ECO:0000256" key="5">
    <source>
        <dbReference type="HAMAP-Rule" id="MF_00787"/>
    </source>
</evidence>
<accession>A0A7C3UW85</accession>
<dbReference type="InterPro" id="IPR036074">
    <property type="entry name" value="CbiD_sf"/>
</dbReference>
<dbReference type="GO" id="GO:0019251">
    <property type="term" value="P:anaerobic cobalamin biosynthetic process"/>
    <property type="evidence" value="ECO:0007669"/>
    <property type="project" value="UniProtKB-UniRule"/>
</dbReference>
<evidence type="ECO:0000256" key="4">
    <source>
        <dbReference type="ARBA" id="ARBA00022691"/>
    </source>
</evidence>
<organism evidence="7">
    <name type="scientific">Desulfobacca acetoxidans</name>
    <dbReference type="NCBI Taxonomy" id="60893"/>
    <lineage>
        <taxon>Bacteria</taxon>
        <taxon>Pseudomonadati</taxon>
        <taxon>Thermodesulfobacteriota</taxon>
        <taxon>Desulfobaccia</taxon>
        <taxon>Desulfobaccales</taxon>
        <taxon>Desulfobaccaceae</taxon>
        <taxon>Desulfobacca</taxon>
    </lineage>
</organism>
<evidence type="ECO:0000313" key="7">
    <source>
        <dbReference type="EMBL" id="HGF32957.1"/>
    </source>
</evidence>
<dbReference type="GO" id="GO:0008168">
    <property type="term" value="F:methyltransferase activity"/>
    <property type="evidence" value="ECO:0007669"/>
    <property type="project" value="UniProtKB-UniRule"/>
</dbReference>
<keyword evidence="2 5" id="KW-0489">Methyltransferase</keyword>
<dbReference type="UniPathway" id="UPA00148">
    <property type="reaction ID" value="UER00227"/>
</dbReference>
<dbReference type="Gene3D" id="3.30.2110.10">
    <property type="entry name" value="CbiD-like"/>
    <property type="match status" value="1"/>
</dbReference>
<name>A0A7C3UW85_9BACT</name>
<reference evidence="7" key="1">
    <citation type="journal article" date="2020" name="mSystems">
        <title>Genome- and Community-Level Interaction Insights into Carbon Utilization and Element Cycling Functions of Hydrothermarchaeota in Hydrothermal Sediment.</title>
        <authorList>
            <person name="Zhou Z."/>
            <person name="Liu Y."/>
            <person name="Xu W."/>
            <person name="Pan J."/>
            <person name="Luo Z.H."/>
            <person name="Li M."/>
        </authorList>
    </citation>
    <scope>NUCLEOTIDE SEQUENCE [LARGE SCALE GENOMIC DNA]</scope>
    <source>
        <strain evidence="7">SpSt-897</strain>
    </source>
</reference>
<dbReference type="NCBIfam" id="TIGR00312">
    <property type="entry name" value="cbiD"/>
    <property type="match status" value="1"/>
</dbReference>
<dbReference type="PANTHER" id="PTHR35863">
    <property type="entry name" value="COBALT-PRECORRIN-5B C(1)-METHYLTRANSFERASE"/>
    <property type="match status" value="1"/>
</dbReference>
<gene>
    <name evidence="5" type="primary">cbiD</name>
    <name evidence="7" type="ORF">ENW96_01020</name>
</gene>
<evidence type="ECO:0000256" key="6">
    <source>
        <dbReference type="SAM" id="MobiDB-lite"/>
    </source>
</evidence>
<keyword evidence="1 5" id="KW-0169">Cobalamin biosynthesis</keyword>
<sequence>MAVDLLQKGAIGKDPDQPEDDGSVRLPAPRQTLRVGFSTGSAAAAAAQAALRELLGLSCPEAVEVRLPGGGSLTIPLLSHGCQGSRGEALVVKDAGDDPDATQGARIGARVWFSGGGSRETVNLRGGEGVGRVTKPGLPVAVGEPAINPVPRRMLHQAVAAVRRESGAVRLGSLEVEIFVPDGVEIARHTLNPRLGILGGISILGTTGLVRPFSHEAYRATIASALKVARAVGLTRVVLTTGGKSEEYLRGHLPHLPEESFVQMGDYVRFAIRAATGLGFTHLTVGAFFGKAVKMAQGFGHTHASRGLANFGELARWTHDITGDPDLAQAVVRANTAREILENLPPASLPAVIGEVGRRLLAALRQHAGPGLELAAVILNFDGAPLFWGGEGEGAQ</sequence>
<evidence type="ECO:0000256" key="2">
    <source>
        <dbReference type="ARBA" id="ARBA00022603"/>
    </source>
</evidence>
<keyword evidence="4 5" id="KW-0949">S-adenosyl-L-methionine</keyword>
<comment type="pathway">
    <text evidence="5">Cofactor biosynthesis; adenosylcobalamin biosynthesis; cob(II)yrinate a,c-diamide from sirohydrochlorin (anaerobic route): step 6/10.</text>
</comment>
<dbReference type="EC" id="2.1.1.195" evidence="5"/>
<protein>
    <recommendedName>
        <fullName evidence="5">Cobalt-precorrin-5B C(1)-methyltransferase</fullName>
        <ecNumber evidence="5">2.1.1.195</ecNumber>
    </recommendedName>
    <alternativeName>
        <fullName evidence="5">Cobalt-precorrin-6A synthase</fullName>
    </alternativeName>
</protein>
<evidence type="ECO:0000256" key="3">
    <source>
        <dbReference type="ARBA" id="ARBA00022679"/>
    </source>
</evidence>
<comment type="similarity">
    <text evidence="5">Belongs to the CbiD family.</text>
</comment>
<dbReference type="GO" id="GO:0032259">
    <property type="term" value="P:methylation"/>
    <property type="evidence" value="ECO:0007669"/>
    <property type="project" value="UniProtKB-KW"/>
</dbReference>
<comment type="caution">
    <text evidence="7">The sequence shown here is derived from an EMBL/GenBank/DDBJ whole genome shotgun (WGS) entry which is preliminary data.</text>
</comment>
<dbReference type="InterPro" id="IPR002748">
    <property type="entry name" value="CbiD"/>
</dbReference>
<keyword evidence="3 5" id="KW-0808">Transferase</keyword>
<dbReference type="PIRSF" id="PIRSF026782">
    <property type="entry name" value="CbiD"/>
    <property type="match status" value="1"/>
</dbReference>
<comment type="catalytic activity">
    <reaction evidence="5">
        <text>Co-precorrin-5B + S-adenosyl-L-methionine = Co-precorrin-6A + S-adenosyl-L-homocysteine</text>
        <dbReference type="Rhea" id="RHEA:26285"/>
        <dbReference type="ChEBI" id="CHEBI:57856"/>
        <dbReference type="ChEBI" id="CHEBI:59789"/>
        <dbReference type="ChEBI" id="CHEBI:60063"/>
        <dbReference type="ChEBI" id="CHEBI:60064"/>
        <dbReference type="EC" id="2.1.1.195"/>
    </reaction>
</comment>
<dbReference type="Pfam" id="PF01888">
    <property type="entry name" value="CbiD"/>
    <property type="match status" value="1"/>
</dbReference>
<dbReference type="EMBL" id="DTMF01000029">
    <property type="protein sequence ID" value="HGF32957.1"/>
    <property type="molecule type" value="Genomic_DNA"/>
</dbReference>
<dbReference type="SUPFAM" id="SSF111342">
    <property type="entry name" value="CbiD-like"/>
    <property type="match status" value="1"/>
</dbReference>
<comment type="function">
    <text evidence="5">Catalyzes the methylation of C-1 in cobalt-precorrin-5B to form cobalt-precorrin-6A.</text>
</comment>
<evidence type="ECO:0000256" key="1">
    <source>
        <dbReference type="ARBA" id="ARBA00022573"/>
    </source>
</evidence>
<dbReference type="PANTHER" id="PTHR35863:SF1">
    <property type="entry name" value="COBALT-PRECORRIN-5B C(1)-METHYLTRANSFERASE"/>
    <property type="match status" value="1"/>
</dbReference>
<dbReference type="HAMAP" id="MF_00787">
    <property type="entry name" value="CbiD"/>
    <property type="match status" value="1"/>
</dbReference>
<proteinExistence type="inferred from homology"/>